<keyword evidence="9" id="KW-1185">Reference proteome</keyword>
<dbReference type="Proteomes" id="UP000647172">
    <property type="component" value="Unassembled WGS sequence"/>
</dbReference>
<name>A0A919JKQ9_9ACTN</name>
<keyword evidence="2 5" id="KW-0645">Protease</keyword>
<protein>
    <recommendedName>
        <fullName evidence="7">Peptidase S8/S53 domain-containing protein</fullName>
    </recommendedName>
</protein>
<dbReference type="GO" id="GO:0006508">
    <property type="term" value="P:proteolysis"/>
    <property type="evidence" value="ECO:0007669"/>
    <property type="project" value="UniProtKB-KW"/>
</dbReference>
<keyword evidence="3 5" id="KW-0378">Hydrolase</keyword>
<dbReference type="EMBL" id="BOMQ01000067">
    <property type="protein sequence ID" value="GIE52376.1"/>
    <property type="molecule type" value="Genomic_DNA"/>
</dbReference>
<reference evidence="8" key="1">
    <citation type="submission" date="2021-01" db="EMBL/GenBank/DDBJ databases">
        <title>Whole genome shotgun sequence of Actinoplanes nipponensis NBRC 14063.</title>
        <authorList>
            <person name="Komaki H."/>
            <person name="Tamura T."/>
        </authorList>
    </citation>
    <scope>NUCLEOTIDE SEQUENCE</scope>
    <source>
        <strain evidence="8">NBRC 14063</strain>
    </source>
</reference>
<evidence type="ECO:0000256" key="4">
    <source>
        <dbReference type="ARBA" id="ARBA00022825"/>
    </source>
</evidence>
<dbReference type="PROSITE" id="PS51892">
    <property type="entry name" value="SUBTILASE"/>
    <property type="match status" value="1"/>
</dbReference>
<dbReference type="PANTHER" id="PTHR43806">
    <property type="entry name" value="PEPTIDASE S8"/>
    <property type="match status" value="1"/>
</dbReference>
<dbReference type="InterPro" id="IPR036852">
    <property type="entry name" value="Peptidase_S8/S53_dom_sf"/>
</dbReference>
<feature type="signal peptide" evidence="6">
    <location>
        <begin position="1"/>
        <end position="30"/>
    </location>
</feature>
<dbReference type="Gene3D" id="3.40.50.200">
    <property type="entry name" value="Peptidase S8/S53 domain"/>
    <property type="match status" value="1"/>
</dbReference>
<feature type="chain" id="PRO_5038036915" description="Peptidase S8/S53 domain-containing protein" evidence="6">
    <location>
        <begin position="31"/>
        <end position="590"/>
    </location>
</feature>
<evidence type="ECO:0000259" key="7">
    <source>
        <dbReference type="Pfam" id="PF00082"/>
    </source>
</evidence>
<dbReference type="InterPro" id="IPR013783">
    <property type="entry name" value="Ig-like_fold"/>
</dbReference>
<evidence type="ECO:0000256" key="5">
    <source>
        <dbReference type="PROSITE-ProRule" id="PRU01240"/>
    </source>
</evidence>
<feature type="active site" description="Charge relay system" evidence="5">
    <location>
        <position position="351"/>
    </location>
</feature>
<dbReference type="InterPro" id="IPR050131">
    <property type="entry name" value="Peptidase_S8_subtilisin-like"/>
</dbReference>
<organism evidence="8 9">
    <name type="scientific">Actinoplanes nipponensis</name>
    <dbReference type="NCBI Taxonomy" id="135950"/>
    <lineage>
        <taxon>Bacteria</taxon>
        <taxon>Bacillati</taxon>
        <taxon>Actinomycetota</taxon>
        <taxon>Actinomycetes</taxon>
        <taxon>Micromonosporales</taxon>
        <taxon>Micromonosporaceae</taxon>
        <taxon>Actinoplanes</taxon>
    </lineage>
</organism>
<feature type="active site" description="Charge relay system" evidence="5">
    <location>
        <position position="188"/>
    </location>
</feature>
<dbReference type="InterPro" id="IPR015500">
    <property type="entry name" value="Peptidase_S8_subtilisin-rel"/>
</dbReference>
<evidence type="ECO:0000256" key="1">
    <source>
        <dbReference type="ARBA" id="ARBA00011073"/>
    </source>
</evidence>
<evidence type="ECO:0000256" key="2">
    <source>
        <dbReference type="ARBA" id="ARBA00022670"/>
    </source>
</evidence>
<proteinExistence type="inferred from homology"/>
<evidence type="ECO:0000256" key="3">
    <source>
        <dbReference type="ARBA" id="ARBA00022801"/>
    </source>
</evidence>
<comment type="caution">
    <text evidence="8">The sequence shown here is derived from an EMBL/GenBank/DDBJ whole genome shotgun (WGS) entry which is preliminary data.</text>
</comment>
<dbReference type="InterPro" id="IPR000209">
    <property type="entry name" value="Peptidase_S8/S53_dom"/>
</dbReference>
<evidence type="ECO:0000313" key="8">
    <source>
        <dbReference type="EMBL" id="GIE52376.1"/>
    </source>
</evidence>
<dbReference type="Pfam" id="PF17957">
    <property type="entry name" value="Big_7"/>
    <property type="match status" value="2"/>
</dbReference>
<sequence length="590" mass="61436">MKHVTRRVTVGALSAAVVATMVGATTWALAAESPAEAPVRLIVGTKTGADNAAPLRAASTMGARALDAAGPAQQAMASLRAHTVEVSAARSAKVIAALRSDPAVAYVEVDRVRQASEVAPDDPMYTRGHQIELDQVRLPGAWETTTGEAVKVAVLDTGVTPVGDLTGAVVAGWNYVGNTANTADDYGHGTTVASIVAARGNNNEGMSGGCWGCVIMPVKVLDRNGNGYDSNIAKGVVYAADKGASIINMSLGGTGYSKALSDAVAYANRKGVLVVAAAGNAGRTTNRNTKMYPAALTDVVAVAATAKGSDARASFSSYNKPGDTWVDMAAPGVITGMDRAGVYHTDQEGTSFAAPMVTGAAALIKSAHPAYTGWSLQRALLLSARKPYSDGWNRYGMLDAEKALTIDTDVTPPTITGMSPRAGSLNHGTITVTPAGVADGGSRVNKVNLYADGVYQSQDYTAPYSLTYNSSKRNGTVKLQIRVYDRAGNRTDFDRSIVVDNVLPKVTITGAPKNKAKVKGTVRITATASDASGVRRVELLINGKVKSQLAKAPYAFSFTASKQPTPMKVEIRAIDNAGNSKTDTARTYTR</sequence>
<keyword evidence="4 5" id="KW-0720">Serine protease</keyword>
<accession>A0A919JKQ9</accession>
<comment type="similarity">
    <text evidence="1 5">Belongs to the peptidase S8 family.</text>
</comment>
<keyword evidence="6" id="KW-0732">Signal</keyword>
<gene>
    <name evidence="8" type="ORF">Ani05nite_59100</name>
</gene>
<dbReference type="AlphaFoldDB" id="A0A919JKQ9"/>
<dbReference type="GO" id="GO:0005975">
    <property type="term" value="P:carbohydrate metabolic process"/>
    <property type="evidence" value="ECO:0007669"/>
    <property type="project" value="UniProtKB-ARBA"/>
</dbReference>
<dbReference type="Gene3D" id="2.60.40.10">
    <property type="entry name" value="Immunoglobulins"/>
    <property type="match status" value="2"/>
</dbReference>
<dbReference type="PROSITE" id="PS00137">
    <property type="entry name" value="SUBTILASE_HIS"/>
    <property type="match status" value="1"/>
</dbReference>
<dbReference type="Pfam" id="PF00082">
    <property type="entry name" value="Peptidase_S8"/>
    <property type="match status" value="1"/>
</dbReference>
<feature type="active site" description="Charge relay system" evidence="5">
    <location>
        <position position="156"/>
    </location>
</feature>
<evidence type="ECO:0000256" key="6">
    <source>
        <dbReference type="SAM" id="SignalP"/>
    </source>
</evidence>
<dbReference type="InterPro" id="IPR023828">
    <property type="entry name" value="Peptidase_S8_Ser-AS"/>
</dbReference>
<dbReference type="SUPFAM" id="SSF52743">
    <property type="entry name" value="Subtilisin-like"/>
    <property type="match status" value="1"/>
</dbReference>
<dbReference type="PROSITE" id="PS00138">
    <property type="entry name" value="SUBTILASE_SER"/>
    <property type="match status" value="1"/>
</dbReference>
<dbReference type="InterPro" id="IPR022398">
    <property type="entry name" value="Peptidase_S8_His-AS"/>
</dbReference>
<evidence type="ECO:0000313" key="9">
    <source>
        <dbReference type="Proteomes" id="UP000647172"/>
    </source>
</evidence>
<dbReference type="PANTHER" id="PTHR43806:SF11">
    <property type="entry name" value="CEREVISIN-RELATED"/>
    <property type="match status" value="1"/>
</dbReference>
<dbReference type="GO" id="GO:0004252">
    <property type="term" value="F:serine-type endopeptidase activity"/>
    <property type="evidence" value="ECO:0007669"/>
    <property type="project" value="UniProtKB-UniRule"/>
</dbReference>
<dbReference type="PRINTS" id="PR00723">
    <property type="entry name" value="SUBTILISIN"/>
</dbReference>
<feature type="domain" description="Peptidase S8/S53" evidence="7">
    <location>
        <begin position="147"/>
        <end position="390"/>
    </location>
</feature>